<dbReference type="GO" id="GO:0005739">
    <property type="term" value="C:mitochondrion"/>
    <property type="evidence" value="ECO:0007669"/>
    <property type="project" value="TreeGrafter"/>
</dbReference>
<dbReference type="GeneID" id="54566806"/>
<dbReference type="PANTHER" id="PTHR11566:SF21">
    <property type="entry name" value="DYNAMIN RELATED PROTEIN 1, ISOFORM A"/>
    <property type="match status" value="1"/>
</dbReference>
<dbReference type="EMBL" id="ML993606">
    <property type="protein sequence ID" value="KAF2164050.1"/>
    <property type="molecule type" value="Genomic_DNA"/>
</dbReference>
<dbReference type="InterPro" id="IPR000375">
    <property type="entry name" value="Dynamin_stalk"/>
</dbReference>
<dbReference type="Pfam" id="PF01031">
    <property type="entry name" value="Dynamin_M"/>
    <property type="match status" value="1"/>
</dbReference>
<dbReference type="Proteomes" id="UP000799537">
    <property type="component" value="Unassembled WGS sequence"/>
</dbReference>
<dbReference type="PROSITE" id="PS51388">
    <property type="entry name" value="GED"/>
    <property type="match status" value="1"/>
</dbReference>
<dbReference type="RefSeq" id="XP_033664939.1">
    <property type="nucleotide sequence ID" value="XM_033813534.1"/>
</dbReference>
<keyword evidence="6" id="KW-1185">Reference proteome</keyword>
<dbReference type="GO" id="GO:0005525">
    <property type="term" value="F:GTP binding"/>
    <property type="evidence" value="ECO:0007669"/>
    <property type="project" value="InterPro"/>
</dbReference>
<feature type="domain" description="Dynamin-type G" evidence="4">
    <location>
        <begin position="31"/>
        <end position="318"/>
    </location>
</feature>
<evidence type="ECO:0000313" key="6">
    <source>
        <dbReference type="Proteomes" id="UP000799537"/>
    </source>
</evidence>
<dbReference type="InterPro" id="IPR022812">
    <property type="entry name" value="Dynamin"/>
</dbReference>
<dbReference type="InterPro" id="IPR045063">
    <property type="entry name" value="Dynamin_N"/>
</dbReference>
<dbReference type="GO" id="GO:0008017">
    <property type="term" value="F:microtubule binding"/>
    <property type="evidence" value="ECO:0007669"/>
    <property type="project" value="TreeGrafter"/>
</dbReference>
<protein>
    <recommendedName>
        <fullName evidence="7">GED domain-containing protein</fullName>
    </recommendedName>
</protein>
<dbReference type="InterPro" id="IPR030381">
    <property type="entry name" value="G_DYNAMIN_dom"/>
</dbReference>
<evidence type="ECO:0000259" key="3">
    <source>
        <dbReference type="PROSITE" id="PS51388"/>
    </source>
</evidence>
<dbReference type="PANTHER" id="PTHR11566">
    <property type="entry name" value="DYNAMIN"/>
    <property type="match status" value="1"/>
</dbReference>
<dbReference type="GO" id="GO:0006897">
    <property type="term" value="P:endocytosis"/>
    <property type="evidence" value="ECO:0007669"/>
    <property type="project" value="TreeGrafter"/>
</dbReference>
<dbReference type="InterPro" id="IPR020850">
    <property type="entry name" value="GED_dom"/>
</dbReference>
<feature type="domain" description="GED" evidence="3">
    <location>
        <begin position="600"/>
        <end position="691"/>
    </location>
</feature>
<dbReference type="Pfam" id="PF00350">
    <property type="entry name" value="Dynamin_N"/>
    <property type="match status" value="1"/>
</dbReference>
<reference evidence="5" key="1">
    <citation type="journal article" date="2020" name="Stud. Mycol.">
        <title>101 Dothideomycetes genomes: a test case for predicting lifestyles and emergence of pathogens.</title>
        <authorList>
            <person name="Haridas S."/>
            <person name="Albert R."/>
            <person name="Binder M."/>
            <person name="Bloem J."/>
            <person name="Labutti K."/>
            <person name="Salamov A."/>
            <person name="Andreopoulos B."/>
            <person name="Baker S."/>
            <person name="Barry K."/>
            <person name="Bills G."/>
            <person name="Bluhm B."/>
            <person name="Cannon C."/>
            <person name="Castanera R."/>
            <person name="Culley D."/>
            <person name="Daum C."/>
            <person name="Ezra D."/>
            <person name="Gonzalez J."/>
            <person name="Henrissat B."/>
            <person name="Kuo A."/>
            <person name="Liang C."/>
            <person name="Lipzen A."/>
            <person name="Lutzoni F."/>
            <person name="Magnuson J."/>
            <person name="Mondo S."/>
            <person name="Nolan M."/>
            <person name="Ohm R."/>
            <person name="Pangilinan J."/>
            <person name="Park H.-J."/>
            <person name="Ramirez L."/>
            <person name="Alfaro M."/>
            <person name="Sun H."/>
            <person name="Tritt A."/>
            <person name="Yoshinaga Y."/>
            <person name="Zwiers L.-H."/>
            <person name="Turgeon B."/>
            <person name="Goodwin S."/>
            <person name="Spatafora J."/>
            <person name="Crous P."/>
            <person name="Grigoriev I."/>
        </authorList>
    </citation>
    <scope>NUCLEOTIDE SEQUENCE</scope>
    <source>
        <strain evidence="5">ATCC 36951</strain>
    </source>
</reference>
<dbReference type="Gene3D" id="3.40.50.300">
    <property type="entry name" value="P-loop containing nucleotide triphosphate hydrolases"/>
    <property type="match status" value="1"/>
</dbReference>
<keyword evidence="2" id="KW-0342">GTP-binding</keyword>
<dbReference type="GO" id="GO:0016559">
    <property type="term" value="P:peroxisome fission"/>
    <property type="evidence" value="ECO:0007669"/>
    <property type="project" value="TreeGrafter"/>
</dbReference>
<dbReference type="SMART" id="SM00053">
    <property type="entry name" value="DYNc"/>
    <property type="match status" value="1"/>
</dbReference>
<dbReference type="GO" id="GO:0005874">
    <property type="term" value="C:microtubule"/>
    <property type="evidence" value="ECO:0007669"/>
    <property type="project" value="TreeGrafter"/>
</dbReference>
<keyword evidence="1" id="KW-0547">Nucleotide-binding</keyword>
<dbReference type="GO" id="GO:0000266">
    <property type="term" value="P:mitochondrial fission"/>
    <property type="evidence" value="ECO:0007669"/>
    <property type="project" value="TreeGrafter"/>
</dbReference>
<dbReference type="AlphaFoldDB" id="A0A6A6CCX1"/>
<dbReference type="CDD" id="cd08771">
    <property type="entry name" value="DLP_1"/>
    <property type="match status" value="1"/>
</dbReference>
<dbReference type="PRINTS" id="PR00195">
    <property type="entry name" value="DYNAMIN"/>
</dbReference>
<dbReference type="OrthoDB" id="415706at2759"/>
<dbReference type="GO" id="GO:0003924">
    <property type="term" value="F:GTPase activity"/>
    <property type="evidence" value="ECO:0007669"/>
    <property type="project" value="InterPro"/>
</dbReference>
<evidence type="ECO:0000256" key="2">
    <source>
        <dbReference type="ARBA" id="ARBA00023134"/>
    </source>
</evidence>
<dbReference type="GO" id="GO:0016020">
    <property type="term" value="C:membrane"/>
    <property type="evidence" value="ECO:0007669"/>
    <property type="project" value="TreeGrafter"/>
</dbReference>
<evidence type="ECO:0008006" key="7">
    <source>
        <dbReference type="Google" id="ProtNLM"/>
    </source>
</evidence>
<dbReference type="PROSITE" id="PS51718">
    <property type="entry name" value="G_DYNAMIN_2"/>
    <property type="match status" value="1"/>
</dbReference>
<name>A0A6A6CCX1_ZASCE</name>
<proteinExistence type="predicted"/>
<accession>A0A6A6CCX1</accession>
<organism evidence="5 6">
    <name type="scientific">Zasmidium cellare ATCC 36951</name>
    <dbReference type="NCBI Taxonomy" id="1080233"/>
    <lineage>
        <taxon>Eukaryota</taxon>
        <taxon>Fungi</taxon>
        <taxon>Dikarya</taxon>
        <taxon>Ascomycota</taxon>
        <taxon>Pezizomycotina</taxon>
        <taxon>Dothideomycetes</taxon>
        <taxon>Dothideomycetidae</taxon>
        <taxon>Mycosphaerellales</taxon>
        <taxon>Mycosphaerellaceae</taxon>
        <taxon>Zasmidium</taxon>
    </lineage>
</organism>
<evidence type="ECO:0000256" key="1">
    <source>
        <dbReference type="ARBA" id="ARBA00022741"/>
    </source>
</evidence>
<evidence type="ECO:0000259" key="4">
    <source>
        <dbReference type="PROSITE" id="PS51718"/>
    </source>
</evidence>
<dbReference type="FunFam" id="3.40.50.300:FF:001425">
    <property type="entry name" value="Dynamin GTPase, putative"/>
    <property type="match status" value="1"/>
</dbReference>
<dbReference type="InterPro" id="IPR001401">
    <property type="entry name" value="Dynamin_GTPase"/>
</dbReference>
<dbReference type="SUPFAM" id="SSF52540">
    <property type="entry name" value="P-loop containing nucleoside triphosphate hydrolases"/>
    <property type="match status" value="1"/>
</dbReference>
<sequence>MTSPWNELQPEETDTILNTIDKLRQLGVGDILELPQIIVCGDQSSGKSSVLNAVSTLQFPAKDGLCTRFATEVIMRPGQPEHIAVSIVPGSNRSHDEKRALEAFRRSNVNMNDIESIIEQATSTMGIDPRNPNARRFSDDILRFEVTGPSQPSLTLVDLPGLFQADSIYQSKEDISSVQDLVRRYMHNKRSVILAVVSAKSEFVLQSVTNFSGLEDPKGLRTLGIITKPDKLDVGSDSEKKFAELAENRLKFLHRGWHVLVNRDHSTRSYTQEQRDDFEKKFLSEGVWAKVPVNHKGVFSLRSRLSIALREHILEGLPDLIKEAETEVVRCRDDLARLGASRASAEDRQRYLMQAAQVFSVIMRSCINGSYDDKFFTTGDQDVYRPKRLRAVVQDTLVQYSRDMRHRGHAKHIVDDEAARTKGGHPQQVTQTEFEDSVMELMRDSRGRELMVTHNPMTVRDLFQAQSEPWVKLTAKYRSTLSEAAKTCIDLVLQHATDEVTRTRLGKLVINPALDTLLASLDMIVDRLLRGRLESHPITYNRSLAENIGKAKQKMAEKLFADKYERAINQGGQVVAKDTLKWLFEEQIVFQPMDLPRFAASEAIIEMRAYYKIARETLVDNFSKLAIEDCLISQMPGLFSPEVVAALDDDTISEIAMETENAAWERGQVDDRLELCYSALANLNSIESMRAPGNEIQGLRESTVG</sequence>
<dbReference type="GO" id="GO:0048312">
    <property type="term" value="P:intracellular distribution of mitochondria"/>
    <property type="evidence" value="ECO:0007669"/>
    <property type="project" value="TreeGrafter"/>
</dbReference>
<dbReference type="InterPro" id="IPR027417">
    <property type="entry name" value="P-loop_NTPase"/>
</dbReference>
<evidence type="ECO:0000313" key="5">
    <source>
        <dbReference type="EMBL" id="KAF2164050.1"/>
    </source>
</evidence>
<gene>
    <name evidence="5" type="ORF">M409DRAFT_57140</name>
</gene>